<dbReference type="Proteomes" id="UP000503399">
    <property type="component" value="Chromosome"/>
</dbReference>
<dbReference type="AlphaFoldDB" id="A0A6F8ZFZ0"/>
<dbReference type="KEGG" id="hfv:R50_0876"/>
<proteinExistence type="predicted"/>
<evidence type="ECO:0000313" key="2">
    <source>
        <dbReference type="Proteomes" id="UP000503399"/>
    </source>
</evidence>
<gene>
    <name evidence="1" type="ORF">R50_0876</name>
</gene>
<protein>
    <submittedName>
        <fullName evidence="1">Uncharacterized protein</fullName>
    </submittedName>
</protein>
<keyword evidence="2" id="KW-1185">Reference proteome</keyword>
<sequence>MLFANLKILICYVFVLSRAFC</sequence>
<organism evidence="1 2">
    <name type="scientific">Candidatus Hydrogenisulfobacillus filiaventi</name>
    <dbReference type="NCBI Taxonomy" id="2707344"/>
    <lineage>
        <taxon>Bacteria</taxon>
        <taxon>Bacillati</taxon>
        <taxon>Bacillota</taxon>
        <taxon>Clostridia</taxon>
        <taxon>Eubacteriales</taxon>
        <taxon>Clostridiales Family XVII. Incertae Sedis</taxon>
        <taxon>Candidatus Hydrogenisulfobacillus</taxon>
    </lineage>
</organism>
<reference evidence="1 2" key="1">
    <citation type="submission" date="2020-02" db="EMBL/GenBank/DDBJ databases">
        <authorList>
            <person name="Hogendoorn C."/>
        </authorList>
    </citation>
    <scope>NUCLEOTIDE SEQUENCE [LARGE SCALE GENOMIC DNA]</scope>
    <source>
        <strain evidence="1">R501</strain>
    </source>
</reference>
<accession>A0A6F8ZFZ0</accession>
<evidence type="ECO:0000313" key="1">
    <source>
        <dbReference type="EMBL" id="CAB1128382.1"/>
    </source>
</evidence>
<name>A0A6F8ZFZ0_9FIRM</name>
<dbReference type="EMBL" id="LR778114">
    <property type="protein sequence ID" value="CAB1128382.1"/>
    <property type="molecule type" value="Genomic_DNA"/>
</dbReference>